<reference evidence="3" key="1">
    <citation type="journal article" date="2019" name="Int. J. Syst. Evol. Microbiol.">
        <title>The Global Catalogue of Microorganisms (GCM) 10K type strain sequencing project: providing services to taxonomists for standard genome sequencing and annotation.</title>
        <authorList>
            <consortium name="The Broad Institute Genomics Platform"/>
            <consortium name="The Broad Institute Genome Sequencing Center for Infectious Disease"/>
            <person name="Wu L."/>
            <person name="Ma J."/>
        </authorList>
    </citation>
    <scope>NUCLEOTIDE SEQUENCE [LARGE SCALE GENOMIC DNA]</scope>
    <source>
        <strain evidence="3">CCM 7756</strain>
    </source>
</reference>
<evidence type="ECO:0000313" key="3">
    <source>
        <dbReference type="Proteomes" id="UP001595637"/>
    </source>
</evidence>
<accession>A0ABV7N9F2</accession>
<sequence length="125" mass="14698">MSTRVHIEKLWAKEKYKVMYHSQSHYNHLRNVLKSEPTYETVRTLIESAQSVPPTQGSRINTFDHVWGYFKNICDTAEKEEYKVLKQAILSDIKEDTVMIGFLKHLSEKYQVSYLLNSSLIQSEK</sequence>
<evidence type="ECO:0000259" key="1">
    <source>
        <dbReference type="Pfam" id="PF08349"/>
    </source>
</evidence>
<dbReference type="Proteomes" id="UP001595637">
    <property type="component" value="Unassembled WGS sequence"/>
</dbReference>
<proteinExistence type="predicted"/>
<evidence type="ECO:0000313" key="2">
    <source>
        <dbReference type="EMBL" id="MFC3389318.1"/>
    </source>
</evidence>
<gene>
    <name evidence="2" type="ORF">ACFOEO_12075</name>
</gene>
<feature type="domain" description="DUF1722" evidence="1">
    <location>
        <begin position="15"/>
        <end position="122"/>
    </location>
</feature>
<dbReference type="EMBL" id="JBHRVQ010000001">
    <property type="protein sequence ID" value="MFC3389318.1"/>
    <property type="molecule type" value="Genomic_DNA"/>
</dbReference>
<name>A0ABV7N9F2_9STAP</name>
<keyword evidence="3" id="KW-1185">Reference proteome</keyword>
<protein>
    <submittedName>
        <fullName evidence="2">YbgA family protein</fullName>
    </submittedName>
</protein>
<dbReference type="Pfam" id="PF08349">
    <property type="entry name" value="DUF1722"/>
    <property type="match status" value="1"/>
</dbReference>
<organism evidence="2 3">
    <name type="scientific">Salinicoccus sesuvii</name>
    <dbReference type="NCBI Taxonomy" id="868281"/>
    <lineage>
        <taxon>Bacteria</taxon>
        <taxon>Bacillati</taxon>
        <taxon>Bacillota</taxon>
        <taxon>Bacilli</taxon>
        <taxon>Bacillales</taxon>
        <taxon>Staphylococcaceae</taxon>
        <taxon>Salinicoccus</taxon>
    </lineage>
</organism>
<comment type="caution">
    <text evidence="2">The sequence shown here is derived from an EMBL/GenBank/DDBJ whole genome shotgun (WGS) entry which is preliminary data.</text>
</comment>
<dbReference type="RefSeq" id="WP_380656286.1">
    <property type="nucleotide sequence ID" value="NZ_JBHRVQ010000001.1"/>
</dbReference>
<dbReference type="InterPro" id="IPR013560">
    <property type="entry name" value="DUF1722"/>
</dbReference>